<protein>
    <recommendedName>
        <fullName evidence="5">InsA N-terminal zinc ribbon domain-containing protein</fullName>
    </recommendedName>
</protein>
<evidence type="ECO:0000256" key="4">
    <source>
        <dbReference type="ARBA" id="ARBA00023172"/>
    </source>
</evidence>
<evidence type="ECO:0000313" key="6">
    <source>
        <dbReference type="EMBL" id="KAA6326258.1"/>
    </source>
</evidence>
<dbReference type="Pfam" id="PF03811">
    <property type="entry name" value="Zn_ribbon_InsA"/>
    <property type="match status" value="1"/>
</dbReference>
<comment type="similarity">
    <text evidence="2">Belongs to the transposase 27 family.</text>
</comment>
<keyword evidence="3" id="KW-0815">Transposition</keyword>
<reference evidence="6" key="1">
    <citation type="submission" date="2019-03" db="EMBL/GenBank/DDBJ databases">
        <title>Single cell metagenomics reveals metabolic interactions within the superorganism composed of flagellate Streblomastix strix and complex community of Bacteroidetes bacteria on its surface.</title>
        <authorList>
            <person name="Treitli S.C."/>
            <person name="Kolisko M."/>
            <person name="Husnik F."/>
            <person name="Keeling P."/>
            <person name="Hampl V."/>
        </authorList>
    </citation>
    <scope>NUCLEOTIDE SEQUENCE</scope>
    <source>
        <strain evidence="6">STM</strain>
    </source>
</reference>
<comment type="function">
    <text evidence="1">Absolutely required for transposition of IS1.</text>
</comment>
<evidence type="ECO:0000256" key="2">
    <source>
        <dbReference type="ARBA" id="ARBA00008841"/>
    </source>
</evidence>
<dbReference type="GO" id="GO:0003677">
    <property type="term" value="F:DNA binding"/>
    <property type="evidence" value="ECO:0007669"/>
    <property type="project" value="InterPro"/>
</dbReference>
<dbReference type="GO" id="GO:0004803">
    <property type="term" value="F:transposase activity"/>
    <property type="evidence" value="ECO:0007669"/>
    <property type="project" value="InterPro"/>
</dbReference>
<accession>A0A5J4QY80</accession>
<gene>
    <name evidence="6" type="ORF">EZS27_024613</name>
</gene>
<dbReference type="Pfam" id="PF03400">
    <property type="entry name" value="DDE_Tnp_IS1"/>
    <property type="match status" value="1"/>
</dbReference>
<feature type="domain" description="InsA N-terminal zinc ribbon" evidence="5">
    <location>
        <begin position="16"/>
        <end position="46"/>
    </location>
</feature>
<keyword evidence="4" id="KW-0233">DNA recombination</keyword>
<dbReference type="InterPro" id="IPR003220">
    <property type="entry name" value="InsA_N_dom_Znf"/>
</dbReference>
<dbReference type="NCBIfam" id="NF033558">
    <property type="entry name" value="transpos_IS1"/>
    <property type="match status" value="1"/>
</dbReference>
<dbReference type="PANTHER" id="PTHR33293">
    <property type="entry name" value="INSERTION ELEMENT IS1 1 PROTEIN INSB-RELATED"/>
    <property type="match status" value="1"/>
</dbReference>
<comment type="caution">
    <text evidence="6">The sequence shown here is derived from an EMBL/GenBank/DDBJ whole genome shotgun (WGS) entry which is preliminary data.</text>
</comment>
<dbReference type="GO" id="GO:0006313">
    <property type="term" value="P:DNA transposition"/>
    <property type="evidence" value="ECO:0007669"/>
    <property type="project" value="InterPro"/>
</dbReference>
<dbReference type="EMBL" id="SNRY01002199">
    <property type="protein sequence ID" value="KAA6326258.1"/>
    <property type="molecule type" value="Genomic_DNA"/>
</dbReference>
<dbReference type="PANTHER" id="PTHR33293:SF1">
    <property type="entry name" value="INSERTION ELEMENT IS1 1 PROTEIN INSB-RELATED"/>
    <property type="match status" value="1"/>
</dbReference>
<dbReference type="InterPro" id="IPR051354">
    <property type="entry name" value="Transposase_27_IS1"/>
</dbReference>
<evidence type="ECO:0000256" key="1">
    <source>
        <dbReference type="ARBA" id="ARBA00004091"/>
    </source>
</evidence>
<organism evidence="6">
    <name type="scientific">termite gut metagenome</name>
    <dbReference type="NCBI Taxonomy" id="433724"/>
    <lineage>
        <taxon>unclassified sequences</taxon>
        <taxon>metagenomes</taxon>
        <taxon>organismal metagenomes</taxon>
    </lineage>
</organism>
<sequence>MTTSQSCNFVVMKIQITLHCPDCQSTKIKKNGRKSSRKQNYYCKNCGRQLIGNHALSYKGCHSDLNQRILTMLVRGVGSRDISAIEKVSINKVLSVLVRSNQKIKPKQSRYDKLEVDESGTYVGNKKNKVWLIYAYHRAMGEIVAYIWGKRNLKTARKLRDKLLSVGIAFDTVCTDAWDSFISVFKQDNHIIGKADTKGIEGNNCRLRHRIRRALRKTCCFSKILFNHLKAFDWAFFYINFGFV</sequence>
<evidence type="ECO:0000259" key="5">
    <source>
        <dbReference type="Pfam" id="PF03811"/>
    </source>
</evidence>
<dbReference type="AlphaFoldDB" id="A0A5J4QY80"/>
<name>A0A5J4QY80_9ZZZZ</name>
<dbReference type="InterPro" id="IPR005063">
    <property type="entry name" value="Transposase_27"/>
</dbReference>
<evidence type="ECO:0000256" key="3">
    <source>
        <dbReference type="ARBA" id="ARBA00022578"/>
    </source>
</evidence>
<proteinExistence type="inferred from homology"/>